<organism evidence="4 5">
    <name type="scientific">Olivibacter oleidegradans</name>
    <dbReference type="NCBI Taxonomy" id="760123"/>
    <lineage>
        <taxon>Bacteria</taxon>
        <taxon>Pseudomonadati</taxon>
        <taxon>Bacteroidota</taxon>
        <taxon>Sphingobacteriia</taxon>
        <taxon>Sphingobacteriales</taxon>
        <taxon>Sphingobacteriaceae</taxon>
        <taxon>Olivibacter</taxon>
    </lineage>
</organism>
<dbReference type="InterPro" id="IPR002110">
    <property type="entry name" value="Ankyrin_rpt"/>
</dbReference>
<dbReference type="SMART" id="SM00248">
    <property type="entry name" value="ANK"/>
    <property type="match status" value="6"/>
</dbReference>
<feature type="repeat" description="ANK" evidence="3">
    <location>
        <begin position="115"/>
        <end position="148"/>
    </location>
</feature>
<dbReference type="RefSeq" id="WP_130856939.1">
    <property type="nucleotide sequence ID" value="NZ_JBHLWO010000007.1"/>
</dbReference>
<dbReference type="PANTHER" id="PTHR24193:SF121">
    <property type="entry name" value="ADA2A-CONTAINING COMPLEX COMPONENT 3, ISOFORM D"/>
    <property type="match status" value="1"/>
</dbReference>
<proteinExistence type="predicted"/>
<gene>
    <name evidence="4" type="ORF">ACFFI0_24960</name>
</gene>
<dbReference type="InterPro" id="IPR050663">
    <property type="entry name" value="Ankyrin-SOCS_Box"/>
</dbReference>
<dbReference type="EMBL" id="JBHLWO010000007">
    <property type="protein sequence ID" value="MFC0321588.1"/>
    <property type="molecule type" value="Genomic_DNA"/>
</dbReference>
<evidence type="ECO:0000256" key="3">
    <source>
        <dbReference type="PROSITE-ProRule" id="PRU00023"/>
    </source>
</evidence>
<dbReference type="PANTHER" id="PTHR24193">
    <property type="entry name" value="ANKYRIN REPEAT PROTEIN"/>
    <property type="match status" value="1"/>
</dbReference>
<evidence type="ECO:0000313" key="5">
    <source>
        <dbReference type="Proteomes" id="UP001589774"/>
    </source>
</evidence>
<feature type="repeat" description="ANK" evidence="3">
    <location>
        <begin position="188"/>
        <end position="220"/>
    </location>
</feature>
<keyword evidence="1" id="KW-0677">Repeat</keyword>
<evidence type="ECO:0000313" key="4">
    <source>
        <dbReference type="EMBL" id="MFC0321588.1"/>
    </source>
</evidence>
<reference evidence="4 5" key="1">
    <citation type="submission" date="2024-09" db="EMBL/GenBank/DDBJ databases">
        <authorList>
            <person name="Sun Q."/>
            <person name="Mori K."/>
        </authorList>
    </citation>
    <scope>NUCLEOTIDE SEQUENCE [LARGE SCALE GENOMIC DNA]</scope>
    <source>
        <strain evidence="4 5">CCM 7765</strain>
    </source>
</reference>
<comment type="caution">
    <text evidence="4">The sequence shown here is derived from an EMBL/GenBank/DDBJ whole genome shotgun (WGS) entry which is preliminary data.</text>
</comment>
<keyword evidence="5" id="KW-1185">Reference proteome</keyword>
<dbReference type="Gene3D" id="1.25.40.20">
    <property type="entry name" value="Ankyrin repeat-containing domain"/>
    <property type="match status" value="2"/>
</dbReference>
<protein>
    <submittedName>
        <fullName evidence="4">Ankyrin repeat domain-containing protein</fullName>
    </submittedName>
</protein>
<dbReference type="PROSITE" id="PS50297">
    <property type="entry name" value="ANK_REP_REGION"/>
    <property type="match status" value="1"/>
</dbReference>
<evidence type="ECO:0000256" key="1">
    <source>
        <dbReference type="ARBA" id="ARBA00022737"/>
    </source>
</evidence>
<sequence>MTNDELRAIESAARAKDSEQLKAITEQATSAKDFQDYALGSAVTQLIKSSQYEIIDLFIRKGLIETDLYLYDKFDNSIINTFLRIDSLQLQDLAGYLAWFETFATRIDEIDEEVGGITLLNYAIEVNAPVSLLKILVGQGADIHRKDKYDQTLLYKICNYGMKPEAYRRELVTWLIAEGLDINAANVEGNTPLHVAVRLRNIEVIKALLEAGAYPNVENKQGESAFFHAAVFQFDAKIMELFLHYQTPDFYALTKQKENLLNGFLRAMVYENDDNYKILDMLLDHGGDLKEPSDYYHRPKTGIDWALEKSYNLLERLVHRGALDLDYRDNEGNTLLHKVCMFNLNYDEPKAKELYRKVKFLLQQGVDAKLENIADKKAVDYALGDNLKSKTVELLLAQE</sequence>
<dbReference type="InterPro" id="IPR036770">
    <property type="entry name" value="Ankyrin_rpt-contain_sf"/>
</dbReference>
<dbReference type="Pfam" id="PF12796">
    <property type="entry name" value="Ank_2"/>
    <property type="match status" value="1"/>
</dbReference>
<evidence type="ECO:0000256" key="2">
    <source>
        <dbReference type="ARBA" id="ARBA00023043"/>
    </source>
</evidence>
<accession>A0ABV6HRR9</accession>
<dbReference type="PROSITE" id="PS50088">
    <property type="entry name" value="ANK_REPEAT"/>
    <property type="match status" value="2"/>
</dbReference>
<dbReference type="SUPFAM" id="SSF48403">
    <property type="entry name" value="Ankyrin repeat"/>
    <property type="match status" value="1"/>
</dbReference>
<keyword evidence="2 3" id="KW-0040">ANK repeat</keyword>
<name>A0ABV6HRR9_9SPHI</name>
<dbReference type="Proteomes" id="UP001589774">
    <property type="component" value="Unassembled WGS sequence"/>
</dbReference>